<evidence type="ECO:0000313" key="2">
    <source>
        <dbReference type="Proteomes" id="UP001058124"/>
    </source>
</evidence>
<gene>
    <name evidence="1" type="ORF">SOASR030_12650</name>
</gene>
<dbReference type="EMBL" id="BRLH01000002">
    <property type="protein sequence ID" value="GKX55153.1"/>
    <property type="molecule type" value="Genomic_DNA"/>
</dbReference>
<organism evidence="1 2">
    <name type="scientific">Leminorella grimontii</name>
    <dbReference type="NCBI Taxonomy" id="82981"/>
    <lineage>
        <taxon>Bacteria</taxon>
        <taxon>Pseudomonadati</taxon>
        <taxon>Pseudomonadota</taxon>
        <taxon>Gammaproteobacteria</taxon>
        <taxon>Enterobacterales</taxon>
        <taxon>Budviciaceae</taxon>
        <taxon>Leminorella</taxon>
    </lineage>
</organism>
<name>A0AAV5MZ82_9GAMM</name>
<accession>A0AAV5MZ82</accession>
<dbReference type="AlphaFoldDB" id="A0AAV5MZ82"/>
<sequence length="164" mass="18921">MNVTLNIRDKAPELDEHLDQQEMECSDFWFYMESLLQFVNGDITIDFGDGKIIELDLGYDFFVCHDEIIDSVASVSRGDKGYRHIWFCEQGSDFYLYYETAGDCVRIEFKKGPEAGYPNRRVDEFSALVDRTSYVEGWRDVFNALSALFDERVGAEGKGLIQFS</sequence>
<dbReference type="RefSeq" id="WP_051155634.1">
    <property type="nucleotide sequence ID" value="NZ_BRLH01000002.1"/>
</dbReference>
<keyword evidence="2" id="KW-1185">Reference proteome</keyword>
<evidence type="ECO:0000313" key="1">
    <source>
        <dbReference type="EMBL" id="GKX55153.1"/>
    </source>
</evidence>
<reference evidence="1" key="1">
    <citation type="submission" date="2022-06" db="EMBL/GenBank/DDBJ databases">
        <title>Draft genome sequences of Leminorella grimontii str. JCM5902.</title>
        <authorList>
            <person name="Wakabayashi Y."/>
            <person name="Kojima K."/>
        </authorList>
    </citation>
    <scope>NUCLEOTIDE SEQUENCE</scope>
    <source>
        <strain evidence="1">JCM 5902</strain>
    </source>
</reference>
<proteinExistence type="predicted"/>
<comment type="caution">
    <text evidence="1">The sequence shown here is derived from an EMBL/GenBank/DDBJ whole genome shotgun (WGS) entry which is preliminary data.</text>
</comment>
<dbReference type="Proteomes" id="UP001058124">
    <property type="component" value="Unassembled WGS sequence"/>
</dbReference>
<protein>
    <submittedName>
        <fullName evidence="1">Uncharacterized protein</fullName>
    </submittedName>
</protein>